<dbReference type="AlphaFoldDB" id="A0A3B0TCC2"/>
<evidence type="ECO:0000259" key="3">
    <source>
        <dbReference type="Pfam" id="PF00294"/>
    </source>
</evidence>
<feature type="domain" description="Carbohydrate kinase PfkB" evidence="3">
    <location>
        <begin position="4"/>
        <end position="295"/>
    </location>
</feature>
<evidence type="ECO:0000256" key="2">
    <source>
        <dbReference type="ARBA" id="ARBA00022777"/>
    </source>
</evidence>
<reference evidence="4" key="1">
    <citation type="submission" date="2018-06" db="EMBL/GenBank/DDBJ databases">
        <authorList>
            <person name="Zhirakovskaya E."/>
        </authorList>
    </citation>
    <scope>NUCLEOTIDE SEQUENCE</scope>
</reference>
<organism evidence="4">
    <name type="scientific">hydrothermal vent metagenome</name>
    <dbReference type="NCBI Taxonomy" id="652676"/>
    <lineage>
        <taxon>unclassified sequences</taxon>
        <taxon>metagenomes</taxon>
        <taxon>ecological metagenomes</taxon>
    </lineage>
</organism>
<dbReference type="Gene3D" id="3.40.1190.20">
    <property type="match status" value="1"/>
</dbReference>
<dbReference type="PANTHER" id="PTHR10584">
    <property type="entry name" value="SUGAR KINASE"/>
    <property type="match status" value="1"/>
</dbReference>
<dbReference type="InterPro" id="IPR011611">
    <property type="entry name" value="PfkB_dom"/>
</dbReference>
<dbReference type="EMBL" id="UOEM01000026">
    <property type="protein sequence ID" value="VAW11037.1"/>
    <property type="molecule type" value="Genomic_DNA"/>
</dbReference>
<dbReference type="GO" id="GO:0004747">
    <property type="term" value="F:ribokinase activity"/>
    <property type="evidence" value="ECO:0007669"/>
    <property type="project" value="UniProtKB-EC"/>
</dbReference>
<dbReference type="EC" id="2.7.1.15" evidence="4"/>
<dbReference type="Pfam" id="PF00294">
    <property type="entry name" value="PfkB"/>
    <property type="match status" value="1"/>
</dbReference>
<gene>
    <name evidence="4" type="ORF">MNBD_ALPHA09-1041</name>
</gene>
<evidence type="ECO:0000256" key="1">
    <source>
        <dbReference type="ARBA" id="ARBA00022679"/>
    </source>
</evidence>
<protein>
    <submittedName>
        <fullName evidence="4">Ribokinase</fullName>
        <ecNumber evidence="4">2.7.1.15</ecNumber>
    </submittedName>
</protein>
<sequence>MAHELSVVGLMILDILGRPVHAIPEGGNVDFIDEIRLTAAGTAGGMVVIAAKLGLDCHAVGAVGFDEKGEFVLDVYKRHGIDISAMQRIEGVPTSATILPVRPNGDRPALHNRGASDHLWVDEADFDAVCDCRILHMGGTGLLNKMDHGQSAKLLSHAKSKGVVTTFDLIAPNETTIKLLRPILPHVDYFMPSMEEAEFISGKADPAEIAKFFHDLGATTCIFKWGARGSYVSGPEGILRVPAFKVDVTDTTGCGDAYCAGFVTGLRQGFDLEKSCRLGTAASAFVATGLGSDAGVTTLKTTLNFMNTAQTLAP</sequence>
<name>A0A3B0TCC2_9ZZZZ</name>
<dbReference type="CDD" id="cd01166">
    <property type="entry name" value="KdgK"/>
    <property type="match status" value="1"/>
</dbReference>
<dbReference type="PANTHER" id="PTHR10584:SF166">
    <property type="entry name" value="RIBOKINASE"/>
    <property type="match status" value="1"/>
</dbReference>
<dbReference type="GO" id="GO:0005829">
    <property type="term" value="C:cytosol"/>
    <property type="evidence" value="ECO:0007669"/>
    <property type="project" value="TreeGrafter"/>
</dbReference>
<dbReference type="SUPFAM" id="SSF53613">
    <property type="entry name" value="Ribokinase-like"/>
    <property type="match status" value="1"/>
</dbReference>
<keyword evidence="1 4" id="KW-0808">Transferase</keyword>
<proteinExistence type="predicted"/>
<keyword evidence="2 4" id="KW-0418">Kinase</keyword>
<dbReference type="InterPro" id="IPR029056">
    <property type="entry name" value="Ribokinase-like"/>
</dbReference>
<evidence type="ECO:0000313" key="4">
    <source>
        <dbReference type="EMBL" id="VAW11037.1"/>
    </source>
</evidence>
<accession>A0A3B0TCC2</accession>